<dbReference type="SUPFAM" id="SSF58104">
    <property type="entry name" value="Methyl-accepting chemotaxis protein (MCP) signaling domain"/>
    <property type="match status" value="1"/>
</dbReference>
<keyword evidence="2" id="KW-1185">Reference proteome</keyword>
<reference evidence="1 2" key="1">
    <citation type="submission" date="2020-07" db="EMBL/GenBank/DDBJ databases">
        <authorList>
            <person name="Feng X."/>
        </authorList>
    </citation>
    <scope>NUCLEOTIDE SEQUENCE [LARGE SCALE GENOMIC DNA]</scope>
    <source>
        <strain evidence="1 2">JCM23202</strain>
    </source>
</reference>
<comment type="caution">
    <text evidence="1">The sequence shown here is derived from an EMBL/GenBank/DDBJ whole genome shotgun (WGS) entry which is preliminary data.</text>
</comment>
<dbReference type="EMBL" id="JACHVC010000012">
    <property type="protein sequence ID" value="MBC2606429.1"/>
    <property type="molecule type" value="Genomic_DNA"/>
</dbReference>
<dbReference type="Proteomes" id="UP000526501">
    <property type="component" value="Unassembled WGS sequence"/>
</dbReference>
<sequence>MTDKLLEQGRAITSHQDSGEKSGIFDQALELVTSSIDFAVTSSASNTRLVEAFTRYSEQYNIVKKGEAQLAKTVVPLQIIERLFRIEASNLPQELQSSFDSLSKEIASLHGEMRLILDDQFAALRATGQKITSAKSQLSEHSRQLSELVAKTRVEIDSTLVNIRENIELNQLRNQKLLEITHKISVQNEQVMVGLQQQDFMNQRCQHVIQGINRIIEGLNDKNGLLNQTGLNAIAPLLFVESKQLQSIQTELDGAYASIEQGFQNTSDLLEGFGEKQLSHVNLEETKNSITVVVDSLLQAIEQANHLAKTAGEGTSAISQAVDSFSGTASDVTRNLFTIASGIKLIALNAQIQAAKMGEGTGLEVLSGRTCELSSETETHTRQIGSELENLSSLLESVISECSSLQSASAQKSGFLQAKGDKIREGLSGYRRQTSESLNAFSQSLKDSYQNAKRMVVASKLPRAPQETISLIRAKLEEAELCLPQRLGSLKPSGISHTVQHNYTMESERKVHEEALKIFENRELKNLQGLNPATPPGDLQTSFAASNNIELF</sequence>
<dbReference type="RefSeq" id="WP_185660303.1">
    <property type="nucleotide sequence ID" value="NZ_CAWPOO010000012.1"/>
</dbReference>
<name>A0A7X1B6S2_9BACT</name>
<evidence type="ECO:0000313" key="2">
    <source>
        <dbReference type="Proteomes" id="UP000526501"/>
    </source>
</evidence>
<dbReference type="Gene3D" id="1.10.287.950">
    <property type="entry name" value="Methyl-accepting chemotaxis protein"/>
    <property type="match status" value="1"/>
</dbReference>
<proteinExistence type="predicted"/>
<dbReference type="AlphaFoldDB" id="A0A7X1B6S2"/>
<evidence type="ECO:0000313" key="1">
    <source>
        <dbReference type="EMBL" id="MBC2606429.1"/>
    </source>
</evidence>
<gene>
    <name evidence="1" type="ORF">H5P27_10275</name>
</gene>
<accession>A0A7X1B6S2</accession>
<protein>
    <recommendedName>
        <fullName evidence="3">Methyl-accepting chemotaxis protein</fullName>
    </recommendedName>
</protein>
<organism evidence="1 2">
    <name type="scientific">Pelagicoccus albus</name>
    <dbReference type="NCBI Taxonomy" id="415222"/>
    <lineage>
        <taxon>Bacteria</taxon>
        <taxon>Pseudomonadati</taxon>
        <taxon>Verrucomicrobiota</taxon>
        <taxon>Opitutia</taxon>
        <taxon>Puniceicoccales</taxon>
        <taxon>Pelagicoccaceae</taxon>
        <taxon>Pelagicoccus</taxon>
    </lineage>
</organism>
<evidence type="ECO:0008006" key="3">
    <source>
        <dbReference type="Google" id="ProtNLM"/>
    </source>
</evidence>